<dbReference type="InterPro" id="IPR018392">
    <property type="entry name" value="LysM"/>
</dbReference>
<dbReference type="Pfam" id="PF07485">
    <property type="entry name" value="DUF1529"/>
    <property type="match status" value="2"/>
</dbReference>
<dbReference type="SUPFAM" id="SSF54106">
    <property type="entry name" value="LysM domain"/>
    <property type="match status" value="1"/>
</dbReference>
<dbReference type="Pfam" id="PF01476">
    <property type="entry name" value="LysM"/>
    <property type="match status" value="1"/>
</dbReference>
<protein>
    <submittedName>
        <fullName evidence="2">LysM domain protein</fullName>
    </submittedName>
</protein>
<organism evidence="2 3">
    <name type="scientific">Clostridium ljungdahlii</name>
    <dbReference type="NCBI Taxonomy" id="1538"/>
    <lineage>
        <taxon>Bacteria</taxon>
        <taxon>Bacillati</taxon>
        <taxon>Bacillota</taxon>
        <taxon>Clostridia</taxon>
        <taxon>Eubacteriales</taxon>
        <taxon>Clostridiaceae</taxon>
        <taxon>Clostridium</taxon>
    </lineage>
</organism>
<dbReference type="InterPro" id="IPR036779">
    <property type="entry name" value="LysM_dom_sf"/>
</dbReference>
<evidence type="ECO:0000313" key="3">
    <source>
        <dbReference type="Proteomes" id="UP000077407"/>
    </source>
</evidence>
<dbReference type="Proteomes" id="UP000077407">
    <property type="component" value="Unassembled WGS sequence"/>
</dbReference>
<dbReference type="InterPro" id="IPR011094">
    <property type="entry name" value="Uncharacterised_LppY/LpqO"/>
</dbReference>
<dbReference type="OrthoDB" id="4687120at2"/>
<dbReference type="Gene3D" id="3.10.350.10">
    <property type="entry name" value="LysM domain"/>
    <property type="match status" value="1"/>
</dbReference>
<evidence type="ECO:0000313" key="2">
    <source>
        <dbReference type="EMBL" id="OAA92161.1"/>
    </source>
</evidence>
<dbReference type="CDD" id="cd00118">
    <property type="entry name" value="LysM"/>
    <property type="match status" value="1"/>
</dbReference>
<gene>
    <name evidence="2" type="ORF">WY13_00250</name>
</gene>
<name>A0A166SGF6_9CLOT</name>
<dbReference type="AlphaFoldDB" id="A0A166SGF6"/>
<proteinExistence type="predicted"/>
<dbReference type="PATRIC" id="fig|1538.10.peg.734"/>
<dbReference type="RefSeq" id="WP_063553897.1">
    <property type="nucleotide sequence ID" value="NZ_LITT01000002.1"/>
</dbReference>
<sequence>MITYKVKHGDTLYAIAHHFGICAGMLAMSNNIFEPHQISEGQELLVPIGISNKDLNFRNHREQYDLKTIKKIFSQEGTTAGGVFKFTFPRFDLKVRIDGIIIEPDLALTSWVAFNQLENHSMMMGDLVLLENEVGPVISSLIENGIEVTGLHNHLLYESPRIMYLHIKGEGDPIKLAQGVRNALSLTSTPFNIKKQQPPSQVDWKAIENILGHKGSHKDTVLQLSVPRTIIISENGQQLSPAMGISHAINFQSIGQIVATTGDFVLLANEVNPVTSILRKNNIYITAIHNHMLTEVPRLFFIHFWAVGKSEKLAQVFKSIIDLAK</sequence>
<comment type="caution">
    <text evidence="2">The sequence shown here is derived from an EMBL/GenBank/DDBJ whole genome shotgun (WGS) entry which is preliminary data.</text>
</comment>
<evidence type="ECO:0000259" key="1">
    <source>
        <dbReference type="PROSITE" id="PS51782"/>
    </source>
</evidence>
<dbReference type="PROSITE" id="PS51782">
    <property type="entry name" value="LYSM"/>
    <property type="match status" value="1"/>
</dbReference>
<dbReference type="EMBL" id="LITT01000002">
    <property type="protein sequence ID" value="OAA92161.1"/>
    <property type="molecule type" value="Genomic_DNA"/>
</dbReference>
<dbReference type="SMART" id="SM00257">
    <property type="entry name" value="LysM"/>
    <property type="match status" value="1"/>
</dbReference>
<feature type="domain" description="LysM" evidence="1">
    <location>
        <begin position="2"/>
        <end position="46"/>
    </location>
</feature>
<reference evidence="2 3" key="1">
    <citation type="journal article" date="2015" name="Biotechnol. Bioeng.">
        <title>Genome sequence and phenotypic characterization of Caulobacter segnis.</title>
        <authorList>
            <person name="Patel S."/>
            <person name="Fletcher B."/>
            <person name="Scott D.C."/>
            <person name="Ely B."/>
        </authorList>
    </citation>
    <scope>NUCLEOTIDE SEQUENCE [LARGE SCALE GENOMIC DNA]</scope>
    <source>
        <strain evidence="2 3">ERI-2</strain>
    </source>
</reference>
<accession>A0A166SGF6</accession>